<keyword evidence="1" id="KW-1133">Transmembrane helix</keyword>
<keyword evidence="2" id="KW-0150">Chloroplast</keyword>
<dbReference type="EMBL" id="MH499249">
    <property type="protein sequence ID" value="AYC21306.1"/>
    <property type="molecule type" value="Genomic_DNA"/>
</dbReference>
<feature type="transmembrane region" description="Helical" evidence="1">
    <location>
        <begin position="6"/>
        <end position="27"/>
    </location>
</feature>
<evidence type="ECO:0000256" key="1">
    <source>
        <dbReference type="SAM" id="Phobius"/>
    </source>
</evidence>
<keyword evidence="1" id="KW-0472">Membrane</keyword>
<gene>
    <name evidence="2" type="primary">psbN</name>
</gene>
<organism evidence="2">
    <name type="scientific">Aphyllon fasciculatum</name>
    <name type="common">Clustered broomrape</name>
    <name type="synonym">Orobanche fasciculata</name>
    <dbReference type="NCBI Taxonomy" id="48537"/>
    <lineage>
        <taxon>Eukaryota</taxon>
        <taxon>Viridiplantae</taxon>
        <taxon>Streptophyta</taxon>
        <taxon>Embryophyta</taxon>
        <taxon>Tracheophyta</taxon>
        <taxon>Spermatophyta</taxon>
        <taxon>Magnoliopsida</taxon>
        <taxon>eudicotyledons</taxon>
        <taxon>Gunneridae</taxon>
        <taxon>Pentapetalae</taxon>
        <taxon>asterids</taxon>
        <taxon>lamiids</taxon>
        <taxon>Lamiales</taxon>
        <taxon>Orobanchaceae</taxon>
        <taxon>Orobancheae</taxon>
        <taxon>Aphyllon</taxon>
    </lineage>
</organism>
<proteinExistence type="predicted"/>
<keyword evidence="1" id="KW-0812">Transmembrane</keyword>
<name>A0A385Y439_APHFC</name>
<protein>
    <submittedName>
        <fullName evidence="2">Photosystem II protein N</fullName>
    </submittedName>
</protein>
<dbReference type="AlphaFoldDB" id="A0A385Y439"/>
<geneLocation type="chloroplast" evidence="2"/>
<sequence>METVILITIFIFLYGLLTGYALIYRFYATFSIINKSTQKLGN</sequence>
<keyword evidence="2" id="KW-0934">Plastid</keyword>
<reference evidence="2" key="1">
    <citation type="submission" date="2018-06" db="EMBL/GenBank/DDBJ databases">
        <title>Punctuated plastome reduction and host-parasite horizontal gene transfer in holoparasitic Aphyllon.</title>
        <authorList>
            <person name="Schneider A.C."/>
            <person name="Chun H."/>
            <person name="Stefanovic S."/>
            <person name="Baldwin B.G."/>
        </authorList>
    </citation>
    <scope>NUCLEOTIDE SEQUENCE</scope>
</reference>
<evidence type="ECO:0000313" key="2">
    <source>
        <dbReference type="EMBL" id="AYC21306.1"/>
    </source>
</evidence>
<accession>A0A385Y439</accession>